<protein>
    <submittedName>
        <fullName evidence="3">Helix-turn-helix protein domain-containing protein</fullName>
    </submittedName>
</protein>
<dbReference type="EMBL" id="LOCQ01000053">
    <property type="protein sequence ID" value="OBV39414.1"/>
    <property type="molecule type" value="Genomic_DNA"/>
</dbReference>
<dbReference type="Proteomes" id="UP000092713">
    <property type="component" value="Unassembled WGS sequence"/>
</dbReference>
<dbReference type="SUPFAM" id="SSF46955">
    <property type="entry name" value="Putative DNA-binding domain"/>
    <property type="match status" value="1"/>
</dbReference>
<feature type="domain" description="Helix-turn-helix" evidence="2">
    <location>
        <begin position="2"/>
        <end position="49"/>
    </location>
</feature>
<evidence type="ECO:0000313" key="4">
    <source>
        <dbReference type="Proteomes" id="UP000092713"/>
    </source>
</evidence>
<organism evidence="3 4">
    <name type="scientific">Janthinobacterium psychrotolerans</name>
    <dbReference type="NCBI Taxonomy" id="1747903"/>
    <lineage>
        <taxon>Bacteria</taxon>
        <taxon>Pseudomonadati</taxon>
        <taxon>Pseudomonadota</taxon>
        <taxon>Betaproteobacteria</taxon>
        <taxon>Burkholderiales</taxon>
        <taxon>Oxalobacteraceae</taxon>
        <taxon>Janthinobacterium</taxon>
    </lineage>
</organism>
<evidence type="ECO:0000313" key="3">
    <source>
        <dbReference type="EMBL" id="OBV39414.1"/>
    </source>
</evidence>
<name>A0A1A7C324_9BURK</name>
<accession>A0A1A7C324</accession>
<evidence type="ECO:0000256" key="1">
    <source>
        <dbReference type="SAM" id="MobiDB-lite"/>
    </source>
</evidence>
<proteinExistence type="predicted"/>
<reference evidence="3 4" key="1">
    <citation type="submission" date="2016-04" db="EMBL/GenBank/DDBJ databases">
        <title>Draft genome sequence of Janthinobacterium psychrotolerans sp. nov., isolated from freshwater sediments in Denmark.</title>
        <authorList>
            <person name="Gong X."/>
            <person name="Skrivergaard S."/>
            <person name="Korsgaard B.S."/>
            <person name="Schreiber L."/>
            <person name="Marshall I.P."/>
            <person name="Finster K."/>
            <person name="Schramm A."/>
        </authorList>
    </citation>
    <scope>NUCLEOTIDE SEQUENCE [LARGE SCALE GENOMIC DNA]</scope>
    <source>
        <strain evidence="3 4">S3-2</strain>
    </source>
</reference>
<evidence type="ECO:0000259" key="2">
    <source>
        <dbReference type="Pfam" id="PF12728"/>
    </source>
</evidence>
<feature type="region of interest" description="Disordered" evidence="1">
    <location>
        <begin position="54"/>
        <end position="73"/>
    </location>
</feature>
<sequence length="73" mass="8451">MYLTKKEVAEVLRVSVRTITTYMQQGAIPNPKKIGGILLWEEVELHRRIKHASPSAVEPERVKRGRPRKVRFA</sequence>
<gene>
    <name evidence="3" type="ORF">ASR47_10102</name>
</gene>
<dbReference type="Pfam" id="PF12728">
    <property type="entry name" value="HTH_17"/>
    <property type="match status" value="1"/>
</dbReference>
<dbReference type="InterPro" id="IPR009061">
    <property type="entry name" value="DNA-bd_dom_put_sf"/>
</dbReference>
<comment type="caution">
    <text evidence="3">The sequence shown here is derived from an EMBL/GenBank/DDBJ whole genome shotgun (WGS) entry which is preliminary data.</text>
</comment>
<feature type="compositionally biased region" description="Basic residues" evidence="1">
    <location>
        <begin position="63"/>
        <end position="73"/>
    </location>
</feature>
<dbReference type="InterPro" id="IPR041657">
    <property type="entry name" value="HTH_17"/>
</dbReference>
<dbReference type="OrthoDB" id="8778517at2"/>
<dbReference type="RefSeq" id="WP_150127759.1">
    <property type="nucleotide sequence ID" value="NZ_LOCQ01000053.1"/>
</dbReference>
<dbReference type="AlphaFoldDB" id="A0A1A7C324"/>
<keyword evidence="4" id="KW-1185">Reference proteome</keyword>